<dbReference type="SMART" id="SM00267">
    <property type="entry name" value="GGDEF"/>
    <property type="match status" value="1"/>
</dbReference>
<evidence type="ECO:0000259" key="4">
    <source>
        <dbReference type="PROSITE" id="PS50883"/>
    </source>
</evidence>
<evidence type="ECO:0000256" key="1">
    <source>
        <dbReference type="ARBA" id="ARBA00023015"/>
    </source>
</evidence>
<feature type="domain" description="GGDEF" evidence="5">
    <location>
        <begin position="490"/>
        <end position="623"/>
    </location>
</feature>
<dbReference type="PANTHER" id="PTHR44757">
    <property type="entry name" value="DIGUANYLATE CYCLASE DGCP"/>
    <property type="match status" value="1"/>
</dbReference>
<dbReference type="NCBIfam" id="TIGR00254">
    <property type="entry name" value="GGDEF"/>
    <property type="match status" value="1"/>
</dbReference>
<proteinExistence type="predicted"/>
<dbReference type="InterPro" id="IPR043128">
    <property type="entry name" value="Rev_trsase/Diguanyl_cyclase"/>
</dbReference>
<dbReference type="RefSeq" id="WP_281895043.1">
    <property type="nucleotide sequence ID" value="NZ_BSDI01000009.1"/>
</dbReference>
<feature type="domain" description="EAL" evidence="4">
    <location>
        <begin position="632"/>
        <end position="884"/>
    </location>
</feature>
<keyword evidence="7" id="KW-1185">Reference proteome</keyword>
<dbReference type="CDD" id="cd01948">
    <property type="entry name" value="EAL"/>
    <property type="match status" value="1"/>
</dbReference>
<dbReference type="Gene3D" id="3.20.20.450">
    <property type="entry name" value="EAL domain"/>
    <property type="match status" value="1"/>
</dbReference>
<dbReference type="InterPro" id="IPR001633">
    <property type="entry name" value="EAL_dom"/>
</dbReference>
<accession>A0ABQ5QRR5</accession>
<keyword evidence="3" id="KW-0804">Transcription</keyword>
<sequence length="884" mass="96515">MSSDLTLGVLSPFLGGWYFGGLLQGIVRAAADEGATVVALQTLDAGTDQLEMREPPDLRHPVAWSHAAGFIVIINAANPGYLAKIQAAGKPVVTISHDVPEVGSPVVLPDNATGVRDAVAHLVGHGHERIAFAGYLGAKDVRRRYETYVEALRSHGLAPDPRLIYHAEDNQEGGGEGAARELIAAGLPSTAAVLGTDANAVGFLRVLTNAGYRVPDDQAIVGFDDLRAAAYTLPRLTTVNHPVETIGRTAVATLTARLRGDPVPERILVPTTLIVRESCGCQRGSGPVMPVDELDATGRAHFRERTHLQVSLSRQYEVSMNLLRGHEEDPRHLRWLARTPARAGCLGLWGDRDQPDPDLELVGSFYRDPLSGEPPKSVPISAFPPAEVLAAARMTPDAMTFVVPVKVEDSDWGLLAVVDSVETRVGTGREPINHWAALLTVALDFQTVLAALRQQEEQLRVAALYDHLTGLPNRTLFLDRLREAMRQRERGFAVLFVDLDGFKVVNDSLGHTAGDRMLVQVARRISETLRETDTAARFGGDEFLILLDGVAEPNNPVQVAERLHAALAPPFRLHGQDVVVTASIGITLGGDRYGEAEDLVRDADIAMYWSKSQRKGSHALFDVAMHAKAVTRLQIETELRQAIDRGELEVYYQPIVQLGSGRTRAFEALIRWRHPVRGLILPDQFLGIAEESGLVIPIGRWTIVDACRRLAAWQRTPGREDLRVSINVSNRQFWQGGLVDDIERALRHADLHPRNLAFEITEGVIMTNVTLARKMLEDLHDLGCELHIDDFGTGYSSLEALHRLPIDALKIDRSFVARLGVDAKSSALVQTIVLMGGNLGMQLIAESVETEAQRAHLLRLGCAYGQGHLFSEPVPADDAEGLIS</sequence>
<dbReference type="PANTHER" id="PTHR44757:SF2">
    <property type="entry name" value="BIOFILM ARCHITECTURE MAINTENANCE PROTEIN MBAA"/>
    <property type="match status" value="1"/>
</dbReference>
<dbReference type="EMBL" id="BSDI01000009">
    <property type="protein sequence ID" value="GLH97313.1"/>
    <property type="molecule type" value="Genomic_DNA"/>
</dbReference>
<dbReference type="CDD" id="cd01949">
    <property type="entry name" value="GGDEF"/>
    <property type="match status" value="1"/>
</dbReference>
<dbReference type="SUPFAM" id="SSF55073">
    <property type="entry name" value="Nucleotide cyclase"/>
    <property type="match status" value="1"/>
</dbReference>
<keyword evidence="2" id="KW-0238">DNA-binding</keyword>
<evidence type="ECO:0000313" key="7">
    <source>
        <dbReference type="Proteomes" id="UP001144280"/>
    </source>
</evidence>
<dbReference type="InterPro" id="IPR028082">
    <property type="entry name" value="Peripla_BP_I"/>
</dbReference>
<dbReference type="InterPro" id="IPR052155">
    <property type="entry name" value="Biofilm_reg_signaling"/>
</dbReference>
<dbReference type="CDD" id="cd06267">
    <property type="entry name" value="PBP1_LacI_sugar_binding-like"/>
    <property type="match status" value="1"/>
</dbReference>
<dbReference type="Pfam" id="PF00563">
    <property type="entry name" value="EAL"/>
    <property type="match status" value="1"/>
</dbReference>
<dbReference type="Pfam" id="PF00990">
    <property type="entry name" value="GGDEF"/>
    <property type="match status" value="1"/>
</dbReference>
<gene>
    <name evidence="6" type="ORF">Pa4123_25880</name>
</gene>
<comment type="caution">
    <text evidence="6">The sequence shown here is derived from an EMBL/GenBank/DDBJ whole genome shotgun (WGS) entry which is preliminary data.</text>
</comment>
<evidence type="ECO:0000256" key="3">
    <source>
        <dbReference type="ARBA" id="ARBA00023163"/>
    </source>
</evidence>
<dbReference type="SUPFAM" id="SSF141868">
    <property type="entry name" value="EAL domain-like"/>
    <property type="match status" value="1"/>
</dbReference>
<dbReference type="SMART" id="SM00052">
    <property type="entry name" value="EAL"/>
    <property type="match status" value="1"/>
</dbReference>
<dbReference type="PROSITE" id="PS50887">
    <property type="entry name" value="GGDEF"/>
    <property type="match status" value="1"/>
</dbReference>
<reference evidence="6" key="1">
    <citation type="submission" date="2022-12" db="EMBL/GenBank/DDBJ databases">
        <title>New Phytohabitans aurantiacus sp. RD004123 nov., an actinomycete isolated from soil.</title>
        <authorList>
            <person name="Triningsih D.W."/>
            <person name="Harunari E."/>
            <person name="Igarashi Y."/>
        </authorList>
    </citation>
    <scope>NUCLEOTIDE SEQUENCE</scope>
    <source>
        <strain evidence="6">RD004123</strain>
    </source>
</reference>
<protein>
    <recommendedName>
        <fullName evidence="8">GGDEF domain-containing protein</fullName>
    </recommendedName>
</protein>
<evidence type="ECO:0000256" key="2">
    <source>
        <dbReference type="ARBA" id="ARBA00023125"/>
    </source>
</evidence>
<dbReference type="InterPro" id="IPR029787">
    <property type="entry name" value="Nucleotide_cyclase"/>
</dbReference>
<evidence type="ECO:0000313" key="6">
    <source>
        <dbReference type="EMBL" id="GLH97313.1"/>
    </source>
</evidence>
<keyword evidence="1" id="KW-0805">Transcription regulation</keyword>
<dbReference type="Gene3D" id="3.40.50.2300">
    <property type="match status" value="2"/>
</dbReference>
<dbReference type="Pfam" id="PF13377">
    <property type="entry name" value="Peripla_BP_3"/>
    <property type="match status" value="1"/>
</dbReference>
<evidence type="ECO:0008006" key="8">
    <source>
        <dbReference type="Google" id="ProtNLM"/>
    </source>
</evidence>
<dbReference type="SUPFAM" id="SSF53822">
    <property type="entry name" value="Periplasmic binding protein-like I"/>
    <property type="match status" value="1"/>
</dbReference>
<evidence type="ECO:0000259" key="5">
    <source>
        <dbReference type="PROSITE" id="PS50887"/>
    </source>
</evidence>
<dbReference type="InterPro" id="IPR035919">
    <property type="entry name" value="EAL_sf"/>
</dbReference>
<dbReference type="InterPro" id="IPR000160">
    <property type="entry name" value="GGDEF_dom"/>
</dbReference>
<name>A0ABQ5QRR5_9ACTN</name>
<dbReference type="PROSITE" id="PS50883">
    <property type="entry name" value="EAL"/>
    <property type="match status" value="1"/>
</dbReference>
<organism evidence="6 7">
    <name type="scientific">Phytohabitans aurantiacus</name>
    <dbReference type="NCBI Taxonomy" id="3016789"/>
    <lineage>
        <taxon>Bacteria</taxon>
        <taxon>Bacillati</taxon>
        <taxon>Actinomycetota</taxon>
        <taxon>Actinomycetes</taxon>
        <taxon>Micromonosporales</taxon>
        <taxon>Micromonosporaceae</taxon>
    </lineage>
</organism>
<dbReference type="InterPro" id="IPR046335">
    <property type="entry name" value="LacI/GalR-like_sensor"/>
</dbReference>
<dbReference type="Gene3D" id="3.30.70.270">
    <property type="match status" value="1"/>
</dbReference>
<dbReference type="Proteomes" id="UP001144280">
    <property type="component" value="Unassembled WGS sequence"/>
</dbReference>